<accession>A0ABP7L0T1</accession>
<sequence length="64" mass="6918">MCQKKYPAMAGRIIITVKPGRTEIYSHRAGYAPAKVLPAADKNILQKGVDFTSLNQLTSTPVTG</sequence>
<gene>
    <name evidence="1" type="ORF">GCM10022405_14880</name>
</gene>
<protein>
    <submittedName>
        <fullName evidence="1">Uncharacterized protein</fullName>
    </submittedName>
</protein>
<keyword evidence="2" id="KW-1185">Reference proteome</keyword>
<comment type="caution">
    <text evidence="1">The sequence shown here is derived from an EMBL/GenBank/DDBJ whole genome shotgun (WGS) entry which is preliminary data.</text>
</comment>
<organism evidence="1 2">
    <name type="scientific">Gibbsiella dentisursi</name>
    <dbReference type="NCBI Taxonomy" id="796890"/>
    <lineage>
        <taxon>Bacteria</taxon>
        <taxon>Pseudomonadati</taxon>
        <taxon>Pseudomonadota</taxon>
        <taxon>Gammaproteobacteria</taxon>
        <taxon>Enterobacterales</taxon>
        <taxon>Yersiniaceae</taxon>
        <taxon>Gibbsiella</taxon>
    </lineage>
</organism>
<evidence type="ECO:0000313" key="1">
    <source>
        <dbReference type="EMBL" id="GAA3890482.1"/>
    </source>
</evidence>
<name>A0ABP7L0T1_9GAMM</name>
<proteinExistence type="predicted"/>
<dbReference type="Proteomes" id="UP001499994">
    <property type="component" value="Unassembled WGS sequence"/>
</dbReference>
<dbReference type="EMBL" id="BAABDG010000002">
    <property type="protein sequence ID" value="GAA3890482.1"/>
    <property type="molecule type" value="Genomic_DNA"/>
</dbReference>
<evidence type="ECO:0000313" key="2">
    <source>
        <dbReference type="Proteomes" id="UP001499994"/>
    </source>
</evidence>
<reference evidence="2" key="1">
    <citation type="journal article" date="2019" name="Int. J. Syst. Evol. Microbiol.">
        <title>The Global Catalogue of Microorganisms (GCM) 10K type strain sequencing project: providing services to taxonomists for standard genome sequencing and annotation.</title>
        <authorList>
            <consortium name="The Broad Institute Genomics Platform"/>
            <consortium name="The Broad Institute Genome Sequencing Center for Infectious Disease"/>
            <person name="Wu L."/>
            <person name="Ma J."/>
        </authorList>
    </citation>
    <scope>NUCLEOTIDE SEQUENCE [LARGE SCALE GENOMIC DNA]</scope>
    <source>
        <strain evidence="2">JCM 17201</strain>
    </source>
</reference>